<proteinExistence type="inferred from homology"/>
<name>A0AAU9I9I4_9CILI</name>
<evidence type="ECO:0000256" key="2">
    <source>
        <dbReference type="ARBA" id="ARBA00006220"/>
    </source>
</evidence>
<evidence type="ECO:0000313" key="8">
    <source>
        <dbReference type="Proteomes" id="UP001162131"/>
    </source>
</evidence>
<dbReference type="GO" id="GO:0006796">
    <property type="term" value="P:phosphate-containing compound metabolic process"/>
    <property type="evidence" value="ECO:0007669"/>
    <property type="project" value="InterPro"/>
</dbReference>
<dbReference type="Pfam" id="PF00719">
    <property type="entry name" value="Pyrophosphatase"/>
    <property type="match status" value="1"/>
</dbReference>
<keyword evidence="4" id="KW-0479">Metal-binding</keyword>
<evidence type="ECO:0000256" key="5">
    <source>
        <dbReference type="ARBA" id="ARBA00022801"/>
    </source>
</evidence>
<comment type="cofactor">
    <cofactor evidence="1">
        <name>Mg(2+)</name>
        <dbReference type="ChEBI" id="CHEBI:18420"/>
    </cofactor>
</comment>
<dbReference type="InterPro" id="IPR036649">
    <property type="entry name" value="Pyrophosphatase_sf"/>
</dbReference>
<comment type="caution">
    <text evidence="7">The sequence shown here is derived from an EMBL/GenBank/DDBJ whole genome shotgun (WGS) entry which is preliminary data.</text>
</comment>
<keyword evidence="8" id="KW-1185">Reference proteome</keyword>
<evidence type="ECO:0000256" key="4">
    <source>
        <dbReference type="ARBA" id="ARBA00022723"/>
    </source>
</evidence>
<comment type="similarity">
    <text evidence="2">Belongs to the PPase family.</text>
</comment>
<keyword evidence="5" id="KW-0378">Hydrolase</keyword>
<organism evidence="7 8">
    <name type="scientific">Blepharisma stoltei</name>
    <dbReference type="NCBI Taxonomy" id="1481888"/>
    <lineage>
        <taxon>Eukaryota</taxon>
        <taxon>Sar</taxon>
        <taxon>Alveolata</taxon>
        <taxon>Ciliophora</taxon>
        <taxon>Postciliodesmatophora</taxon>
        <taxon>Heterotrichea</taxon>
        <taxon>Heterotrichida</taxon>
        <taxon>Blepharismidae</taxon>
        <taxon>Blepharisma</taxon>
    </lineage>
</organism>
<sequence>MISRLIFRTYLTTRSGSGLSERIHFQDDSGKAISPWHDIPVRPTKYSSFANAVFEISKHNIKKLEMATKEKLNPIKPDTRKNKKTGETEIRYYGRFPLFNYGFIPQTWENSFEGDMKYSKYHGDGDPIDVVEIGSKAIEPGSVHEVKILGAMCLIDQGEADWKIICVSKEDEICWNTNSFEDINRSFPGKLDAIRFWFEKIKTFDGKPENFFEGLIETPEVAVEIIEAGHKHWERLRAGEIKEASYWLGDK</sequence>
<dbReference type="AlphaFoldDB" id="A0AAU9I9I4"/>
<dbReference type="InterPro" id="IPR008162">
    <property type="entry name" value="Pyrophosphatase"/>
</dbReference>
<dbReference type="Gene3D" id="3.90.80.10">
    <property type="entry name" value="Inorganic pyrophosphatase"/>
    <property type="match status" value="1"/>
</dbReference>
<reference evidence="7" key="1">
    <citation type="submission" date="2021-09" db="EMBL/GenBank/DDBJ databases">
        <authorList>
            <consortium name="AG Swart"/>
            <person name="Singh M."/>
            <person name="Singh A."/>
            <person name="Seah K."/>
            <person name="Emmerich C."/>
        </authorList>
    </citation>
    <scope>NUCLEOTIDE SEQUENCE</scope>
    <source>
        <strain evidence="7">ATCC30299</strain>
    </source>
</reference>
<dbReference type="PANTHER" id="PTHR10286">
    <property type="entry name" value="INORGANIC PYROPHOSPHATASE"/>
    <property type="match status" value="1"/>
</dbReference>
<accession>A0AAU9I9I4</accession>
<protein>
    <recommendedName>
        <fullName evidence="3">inorganic diphosphatase</fullName>
        <ecNumber evidence="3">3.6.1.1</ecNumber>
    </recommendedName>
</protein>
<dbReference type="PROSITE" id="PS00387">
    <property type="entry name" value="PPASE"/>
    <property type="match status" value="1"/>
</dbReference>
<dbReference type="EMBL" id="CAJZBQ010000001">
    <property type="protein sequence ID" value="CAG9310101.1"/>
    <property type="molecule type" value="Genomic_DNA"/>
</dbReference>
<dbReference type="GO" id="GO:0005737">
    <property type="term" value="C:cytoplasm"/>
    <property type="evidence" value="ECO:0007669"/>
    <property type="project" value="InterPro"/>
</dbReference>
<evidence type="ECO:0000256" key="3">
    <source>
        <dbReference type="ARBA" id="ARBA00012146"/>
    </source>
</evidence>
<dbReference type="SUPFAM" id="SSF50324">
    <property type="entry name" value="Inorganic pyrophosphatase"/>
    <property type="match status" value="1"/>
</dbReference>
<evidence type="ECO:0000256" key="6">
    <source>
        <dbReference type="ARBA" id="ARBA00022842"/>
    </source>
</evidence>
<dbReference type="Proteomes" id="UP001162131">
    <property type="component" value="Unassembled WGS sequence"/>
</dbReference>
<keyword evidence="6" id="KW-0460">Magnesium</keyword>
<evidence type="ECO:0000256" key="1">
    <source>
        <dbReference type="ARBA" id="ARBA00001946"/>
    </source>
</evidence>
<evidence type="ECO:0000313" key="7">
    <source>
        <dbReference type="EMBL" id="CAG9310101.1"/>
    </source>
</evidence>
<dbReference type="GO" id="GO:0000287">
    <property type="term" value="F:magnesium ion binding"/>
    <property type="evidence" value="ECO:0007669"/>
    <property type="project" value="InterPro"/>
</dbReference>
<gene>
    <name evidence="7" type="ORF">BSTOLATCC_MIC310</name>
</gene>
<dbReference type="EC" id="3.6.1.1" evidence="3"/>
<dbReference type="GO" id="GO:0004427">
    <property type="term" value="F:inorganic diphosphate phosphatase activity"/>
    <property type="evidence" value="ECO:0007669"/>
    <property type="project" value="UniProtKB-EC"/>
</dbReference>